<feature type="domain" description="Major facilitator superfamily (MFS) profile" evidence="8">
    <location>
        <begin position="36"/>
        <end position="498"/>
    </location>
</feature>
<feature type="transmembrane region" description="Helical" evidence="7">
    <location>
        <begin position="412"/>
        <end position="433"/>
    </location>
</feature>
<sequence>MSDKINTVSKTVEIEEDRAADLDQALAVAGVGIYNIKYCLVLALFLIAPIIETVGYSFVLPAAICDLNMTTSQRGFVSSIPYIGIVLTAFPWGYFVDTKGRKWVLIYSSLMSGVLSVVSGFMPDLITFALFKFLTSLCIGCPAAVPYTYIGEIVPGKYKDLILSVTNSMQILGSALVPLFAWAILPLDFRVDFGSYIFRPWRLLTMVYGLLFILAPCILAFGPESPKYLVSQGRYDEALQVLRTIYTGNTKKSPDDYPIKRLAVPPDQIKKTTFVKSLKEQSWPLLKPPYLKWMCLNGFLLFGVCSVLNGLYMWVPDILNRVLTGGGEGKTACQVILDRLEELTPEDAPCVDTIESVTFVINSVANVSCAAIAIVVSSTVKIIGKKLLLNLIFAIIGIFSILINFITQDMVFAVLLSSLPLMGLAIGPINAYAVDIFPTNLRGMAVSLSMMVGRMGSIFGTNVAGVLINAVCEVTFYFFGGLLLLCSLLSLLLPGTKKSDPEKSVKEITTRL</sequence>
<feature type="transmembrane region" description="Helical" evidence="7">
    <location>
        <begin position="359"/>
        <end position="380"/>
    </location>
</feature>
<evidence type="ECO:0000256" key="3">
    <source>
        <dbReference type="ARBA" id="ARBA00022448"/>
    </source>
</evidence>
<dbReference type="Pfam" id="PF07690">
    <property type="entry name" value="MFS_1"/>
    <property type="match status" value="1"/>
</dbReference>
<organism evidence="9 10">
    <name type="scientific">Arctia plantaginis</name>
    <name type="common">Wood tiger moth</name>
    <name type="synonym">Phalaena plantaginis</name>
    <dbReference type="NCBI Taxonomy" id="874455"/>
    <lineage>
        <taxon>Eukaryota</taxon>
        <taxon>Metazoa</taxon>
        <taxon>Ecdysozoa</taxon>
        <taxon>Arthropoda</taxon>
        <taxon>Hexapoda</taxon>
        <taxon>Insecta</taxon>
        <taxon>Pterygota</taxon>
        <taxon>Neoptera</taxon>
        <taxon>Endopterygota</taxon>
        <taxon>Lepidoptera</taxon>
        <taxon>Glossata</taxon>
        <taxon>Ditrysia</taxon>
        <taxon>Noctuoidea</taxon>
        <taxon>Erebidae</taxon>
        <taxon>Arctiinae</taxon>
        <taxon>Arctia</taxon>
    </lineage>
</organism>
<keyword evidence="4 7" id="KW-0812">Transmembrane</keyword>
<feature type="transmembrane region" description="Helical" evidence="7">
    <location>
        <begin position="40"/>
        <end position="64"/>
    </location>
</feature>
<feature type="transmembrane region" description="Helical" evidence="7">
    <location>
        <begin position="445"/>
        <end position="468"/>
    </location>
</feature>
<feature type="transmembrane region" description="Helical" evidence="7">
    <location>
        <begin position="293"/>
        <end position="315"/>
    </location>
</feature>
<evidence type="ECO:0000313" key="10">
    <source>
        <dbReference type="Proteomes" id="UP000494106"/>
    </source>
</evidence>
<dbReference type="OrthoDB" id="433512at2759"/>
<dbReference type="PANTHER" id="PTHR23511">
    <property type="entry name" value="SYNAPTIC VESICLE GLYCOPROTEIN 2"/>
    <property type="match status" value="1"/>
</dbReference>
<keyword evidence="10" id="KW-1185">Reference proteome</keyword>
<evidence type="ECO:0000256" key="5">
    <source>
        <dbReference type="ARBA" id="ARBA00022989"/>
    </source>
</evidence>
<feature type="transmembrane region" description="Helical" evidence="7">
    <location>
        <begin position="128"/>
        <end position="149"/>
    </location>
</feature>
<feature type="transmembrane region" description="Helical" evidence="7">
    <location>
        <begin position="387"/>
        <end position="406"/>
    </location>
</feature>
<protein>
    <recommendedName>
        <fullName evidence="8">Major facilitator superfamily (MFS) profile domain-containing protein</fullName>
    </recommendedName>
</protein>
<dbReference type="InterPro" id="IPR011701">
    <property type="entry name" value="MFS"/>
</dbReference>
<evidence type="ECO:0000256" key="7">
    <source>
        <dbReference type="SAM" id="Phobius"/>
    </source>
</evidence>
<proteinExistence type="inferred from homology"/>
<comment type="caution">
    <text evidence="9">The sequence shown here is derived from an EMBL/GenBank/DDBJ whole genome shotgun (WGS) entry which is preliminary data.</text>
</comment>
<name>A0A8S0YUV5_ARCPL</name>
<dbReference type="InterPro" id="IPR005828">
    <property type="entry name" value="MFS_sugar_transport-like"/>
</dbReference>
<feature type="transmembrane region" description="Helical" evidence="7">
    <location>
        <begin position="474"/>
        <end position="493"/>
    </location>
</feature>
<evidence type="ECO:0000256" key="1">
    <source>
        <dbReference type="ARBA" id="ARBA00004141"/>
    </source>
</evidence>
<feature type="transmembrane region" description="Helical" evidence="7">
    <location>
        <begin position="76"/>
        <end position="96"/>
    </location>
</feature>
<evidence type="ECO:0000259" key="8">
    <source>
        <dbReference type="PROSITE" id="PS50850"/>
    </source>
</evidence>
<dbReference type="AlphaFoldDB" id="A0A8S0YUV5"/>
<evidence type="ECO:0000256" key="6">
    <source>
        <dbReference type="ARBA" id="ARBA00023136"/>
    </source>
</evidence>
<dbReference type="GO" id="GO:0016020">
    <property type="term" value="C:membrane"/>
    <property type="evidence" value="ECO:0007669"/>
    <property type="project" value="UniProtKB-SubCell"/>
</dbReference>
<evidence type="ECO:0000256" key="4">
    <source>
        <dbReference type="ARBA" id="ARBA00022692"/>
    </source>
</evidence>
<keyword evidence="6 7" id="KW-0472">Membrane</keyword>
<evidence type="ECO:0000256" key="2">
    <source>
        <dbReference type="ARBA" id="ARBA00008335"/>
    </source>
</evidence>
<comment type="similarity">
    <text evidence="2">Belongs to the major facilitator superfamily.</text>
</comment>
<comment type="subcellular location">
    <subcellularLocation>
        <location evidence="1">Membrane</location>
        <topology evidence="1">Multi-pass membrane protein</topology>
    </subcellularLocation>
</comment>
<keyword evidence="3" id="KW-0813">Transport</keyword>
<dbReference type="InterPro" id="IPR036259">
    <property type="entry name" value="MFS_trans_sf"/>
</dbReference>
<gene>
    <name evidence="9" type="ORF">APLA_LOCUS1484</name>
</gene>
<feature type="transmembrane region" description="Helical" evidence="7">
    <location>
        <begin position="161"/>
        <end position="185"/>
    </location>
</feature>
<dbReference type="EMBL" id="CADEBC010000135">
    <property type="protein sequence ID" value="CAB3223183.1"/>
    <property type="molecule type" value="Genomic_DNA"/>
</dbReference>
<dbReference type="InterPro" id="IPR020846">
    <property type="entry name" value="MFS_dom"/>
</dbReference>
<dbReference type="Proteomes" id="UP000494106">
    <property type="component" value="Unassembled WGS sequence"/>
</dbReference>
<dbReference type="Pfam" id="PF00083">
    <property type="entry name" value="Sugar_tr"/>
    <property type="match status" value="1"/>
</dbReference>
<reference evidence="9 10" key="1">
    <citation type="submission" date="2020-04" db="EMBL/GenBank/DDBJ databases">
        <authorList>
            <person name="Wallbank WR R."/>
            <person name="Pardo Diaz C."/>
            <person name="Kozak K."/>
            <person name="Martin S."/>
            <person name="Jiggins C."/>
            <person name="Moest M."/>
            <person name="Warren A I."/>
            <person name="Byers J.R.P. K."/>
            <person name="Montejo-Kovacevich G."/>
            <person name="Yen C E."/>
        </authorList>
    </citation>
    <scope>NUCLEOTIDE SEQUENCE [LARGE SCALE GENOMIC DNA]</scope>
</reference>
<dbReference type="SUPFAM" id="SSF103473">
    <property type="entry name" value="MFS general substrate transporter"/>
    <property type="match status" value="1"/>
</dbReference>
<dbReference type="GO" id="GO:0022857">
    <property type="term" value="F:transmembrane transporter activity"/>
    <property type="evidence" value="ECO:0007669"/>
    <property type="project" value="InterPro"/>
</dbReference>
<keyword evidence="5 7" id="KW-1133">Transmembrane helix</keyword>
<dbReference type="Gene3D" id="1.20.1250.20">
    <property type="entry name" value="MFS general substrate transporter like domains"/>
    <property type="match status" value="1"/>
</dbReference>
<dbReference type="PROSITE" id="PS50850">
    <property type="entry name" value="MFS"/>
    <property type="match status" value="1"/>
</dbReference>
<evidence type="ECO:0000313" key="9">
    <source>
        <dbReference type="EMBL" id="CAB3223183.1"/>
    </source>
</evidence>
<accession>A0A8S0YUV5</accession>
<feature type="transmembrane region" description="Helical" evidence="7">
    <location>
        <begin position="205"/>
        <end position="222"/>
    </location>
</feature>
<feature type="transmembrane region" description="Helical" evidence="7">
    <location>
        <begin position="103"/>
        <end position="122"/>
    </location>
</feature>
<dbReference type="PANTHER" id="PTHR23511:SF35">
    <property type="entry name" value="MAJOR FACILITATOR SUPERFAMILY (MFS) PROFILE DOMAIN-CONTAINING PROTEIN"/>
    <property type="match status" value="1"/>
</dbReference>